<dbReference type="GO" id="GO:0032993">
    <property type="term" value="C:protein-DNA complex"/>
    <property type="evidence" value="ECO:0007669"/>
    <property type="project" value="TreeGrafter"/>
</dbReference>
<keyword evidence="11" id="KW-0010">Activator</keyword>
<protein>
    <recommendedName>
        <fullName evidence="3">DNA-3-methyladenine glycosylase II</fullName>
        <ecNumber evidence="3">3.2.2.21</ecNumber>
    </recommendedName>
</protein>
<evidence type="ECO:0000256" key="13">
    <source>
        <dbReference type="ARBA" id="ARBA00023204"/>
    </source>
</evidence>
<proteinExistence type="predicted"/>
<dbReference type="SMART" id="SM01009">
    <property type="entry name" value="AlkA_N"/>
    <property type="match status" value="1"/>
</dbReference>
<dbReference type="GO" id="GO:0006285">
    <property type="term" value="P:base-excision repair, AP site formation"/>
    <property type="evidence" value="ECO:0007669"/>
    <property type="project" value="TreeGrafter"/>
</dbReference>
<keyword evidence="15" id="KW-0378">Hydrolase</keyword>
<dbReference type="GO" id="GO:0043916">
    <property type="term" value="F:DNA-7-methylguanine glycosylase activity"/>
    <property type="evidence" value="ECO:0007669"/>
    <property type="project" value="TreeGrafter"/>
</dbReference>
<comment type="caution">
    <text evidence="15">The sequence shown here is derived from an EMBL/GenBank/DDBJ whole genome shotgun (WGS) entry which is preliminary data.</text>
</comment>
<evidence type="ECO:0000256" key="7">
    <source>
        <dbReference type="ARBA" id="ARBA00022763"/>
    </source>
</evidence>
<comment type="cofactor">
    <cofactor evidence="2">
        <name>Zn(2+)</name>
        <dbReference type="ChEBI" id="CHEBI:29105"/>
    </cofactor>
</comment>
<evidence type="ECO:0000256" key="2">
    <source>
        <dbReference type="ARBA" id="ARBA00001947"/>
    </source>
</evidence>
<organism evidence="15 16">
    <name type="scientific">Niveibacterium umoris</name>
    <dbReference type="NCBI Taxonomy" id="1193620"/>
    <lineage>
        <taxon>Bacteria</taxon>
        <taxon>Pseudomonadati</taxon>
        <taxon>Pseudomonadota</taxon>
        <taxon>Betaproteobacteria</taxon>
        <taxon>Rhodocyclales</taxon>
        <taxon>Rhodocyclaceae</taxon>
        <taxon>Niveibacterium</taxon>
    </lineage>
</organism>
<dbReference type="SMART" id="SM00342">
    <property type="entry name" value="HTH_ARAC"/>
    <property type="match status" value="1"/>
</dbReference>
<dbReference type="PANTHER" id="PTHR43003">
    <property type="entry name" value="DNA-3-METHYLADENINE GLYCOSYLASE"/>
    <property type="match status" value="1"/>
</dbReference>
<keyword evidence="8" id="KW-0862">Zinc</keyword>
<keyword evidence="9" id="KW-0805">Transcription regulation</keyword>
<dbReference type="EMBL" id="JACIET010000001">
    <property type="protein sequence ID" value="MBB4012013.1"/>
    <property type="molecule type" value="Genomic_DNA"/>
</dbReference>
<dbReference type="GO" id="GO:0005737">
    <property type="term" value="C:cytoplasm"/>
    <property type="evidence" value="ECO:0007669"/>
    <property type="project" value="TreeGrafter"/>
</dbReference>
<dbReference type="AlphaFoldDB" id="A0A840BH82"/>
<evidence type="ECO:0000256" key="11">
    <source>
        <dbReference type="ARBA" id="ARBA00023159"/>
    </source>
</evidence>
<comment type="catalytic activity">
    <reaction evidence="1">
        <text>Hydrolysis of alkylated DNA, releasing 3-methyladenine, 3-methylguanine, 7-methylguanine and 7-methyladenine.</text>
        <dbReference type="EC" id="3.2.2.21"/>
    </reaction>
</comment>
<dbReference type="Pfam" id="PF12833">
    <property type="entry name" value="HTH_18"/>
    <property type="match status" value="1"/>
</dbReference>
<dbReference type="SMART" id="SM00478">
    <property type="entry name" value="ENDO3c"/>
    <property type="match status" value="1"/>
</dbReference>
<dbReference type="GO" id="GO:0008168">
    <property type="term" value="F:methyltransferase activity"/>
    <property type="evidence" value="ECO:0007669"/>
    <property type="project" value="UniProtKB-KW"/>
</dbReference>
<dbReference type="InterPro" id="IPR004026">
    <property type="entry name" value="Ada_DNA_repair_Zn-bd"/>
</dbReference>
<dbReference type="GO" id="GO:0008270">
    <property type="term" value="F:zinc ion binding"/>
    <property type="evidence" value="ECO:0007669"/>
    <property type="project" value="InterPro"/>
</dbReference>
<dbReference type="GO" id="GO:0043565">
    <property type="term" value="F:sequence-specific DNA binding"/>
    <property type="evidence" value="ECO:0007669"/>
    <property type="project" value="InterPro"/>
</dbReference>
<keyword evidence="13" id="KW-0234">DNA repair</keyword>
<dbReference type="InterPro" id="IPR035451">
    <property type="entry name" value="Ada-like_dom_sf"/>
</dbReference>
<keyword evidence="5" id="KW-0808">Transferase</keyword>
<reference evidence="15 16" key="1">
    <citation type="submission" date="2020-08" db="EMBL/GenBank/DDBJ databases">
        <title>Genomic Encyclopedia of Type Strains, Phase IV (KMG-IV): sequencing the most valuable type-strain genomes for metagenomic binning, comparative biology and taxonomic classification.</title>
        <authorList>
            <person name="Goeker M."/>
        </authorList>
    </citation>
    <scope>NUCLEOTIDE SEQUENCE [LARGE SCALE GENOMIC DNA]</scope>
    <source>
        <strain evidence="15 16">DSM 106739</strain>
    </source>
</reference>
<evidence type="ECO:0000256" key="12">
    <source>
        <dbReference type="ARBA" id="ARBA00023163"/>
    </source>
</evidence>
<dbReference type="InterPro" id="IPR009057">
    <property type="entry name" value="Homeodomain-like_sf"/>
</dbReference>
<evidence type="ECO:0000256" key="3">
    <source>
        <dbReference type="ARBA" id="ARBA00012000"/>
    </source>
</evidence>
<dbReference type="InterPro" id="IPR018060">
    <property type="entry name" value="HTH_AraC"/>
</dbReference>
<dbReference type="InterPro" id="IPR023170">
    <property type="entry name" value="HhH_base_excis_C"/>
</dbReference>
<feature type="domain" description="HTH araC/xylS-type" evidence="14">
    <location>
        <begin position="91"/>
        <end position="189"/>
    </location>
</feature>
<keyword evidence="16" id="KW-1185">Reference proteome</keyword>
<dbReference type="GO" id="GO:0032131">
    <property type="term" value="F:alkylated DNA binding"/>
    <property type="evidence" value="ECO:0007669"/>
    <property type="project" value="TreeGrafter"/>
</dbReference>
<evidence type="ECO:0000256" key="5">
    <source>
        <dbReference type="ARBA" id="ARBA00022679"/>
    </source>
</evidence>
<dbReference type="SUPFAM" id="SSF46689">
    <property type="entry name" value="Homeodomain-like"/>
    <property type="match status" value="2"/>
</dbReference>
<dbReference type="GO" id="GO:0008725">
    <property type="term" value="F:DNA-3-methyladenine glycosylase activity"/>
    <property type="evidence" value="ECO:0007669"/>
    <property type="project" value="TreeGrafter"/>
</dbReference>
<evidence type="ECO:0000256" key="4">
    <source>
        <dbReference type="ARBA" id="ARBA00022603"/>
    </source>
</evidence>
<evidence type="ECO:0000256" key="8">
    <source>
        <dbReference type="ARBA" id="ARBA00022833"/>
    </source>
</evidence>
<name>A0A840BH82_9RHOO</name>
<sequence>MEHPHSTEHAARYAALVARDSRFDGRFYVGVSSTGVYCRPVCRVRTPKAENCHFFENAAAAEAAGFRPCLRCRPELAPGLAAIDSASRLAWAAAQRIEAGQVDEAGLEGLAARLGITDRHLRRLFADTFGVTPVAYAQTQRLLLAKRLLADTGLPVTDVALAAGFGSLRRFNALFQTRYGLTPTELRRASAPSGEGQGMRFELGFRPPFDWPRLLGFLSGRCIAGVEAVVGDTYHRSVRFTQGGVTHLGWLALGLASGRDAVAVTVSPSLVRVLPAVLAAVRRLCDLACEPDAVAAVLGPLAAAAPGLRVPGAFDGFEMSVRAVLGQQVTVKAAHTLAGRFAAALGERIETPYPHIERLFPSAERVAAASIDDIASLGIVRQRTVAILALAREVAEGRLDLGPAADVDATVAQLEALPGIGRWTAQYIALRALGWPDAWPSGDVALIKSLGVASAREADAAAEAWRPWRAYATLHLWRRLNEPDAQTGEAR</sequence>
<dbReference type="Gene3D" id="3.40.10.10">
    <property type="entry name" value="DNA Methylphosphotriester Repair Domain"/>
    <property type="match status" value="1"/>
</dbReference>
<dbReference type="RefSeq" id="WP_183633306.1">
    <property type="nucleotide sequence ID" value="NZ_BAABLE010000011.1"/>
</dbReference>
<dbReference type="SUPFAM" id="SSF57884">
    <property type="entry name" value="Ada DNA repair protein, N-terminal domain (N-Ada 10)"/>
    <property type="match status" value="1"/>
</dbReference>
<keyword evidence="4" id="KW-0489">Methyltransferase</keyword>
<keyword evidence="10" id="KW-0238">DNA-binding</keyword>
<dbReference type="GO" id="GO:0006307">
    <property type="term" value="P:DNA alkylation repair"/>
    <property type="evidence" value="ECO:0007669"/>
    <property type="project" value="TreeGrafter"/>
</dbReference>
<dbReference type="SUPFAM" id="SSF55945">
    <property type="entry name" value="TATA-box binding protein-like"/>
    <property type="match status" value="1"/>
</dbReference>
<evidence type="ECO:0000259" key="14">
    <source>
        <dbReference type="PROSITE" id="PS01124"/>
    </source>
</evidence>
<dbReference type="GO" id="GO:0032259">
    <property type="term" value="P:methylation"/>
    <property type="evidence" value="ECO:0007669"/>
    <property type="project" value="UniProtKB-KW"/>
</dbReference>
<evidence type="ECO:0000256" key="6">
    <source>
        <dbReference type="ARBA" id="ARBA00022723"/>
    </source>
</evidence>
<dbReference type="InterPro" id="IPR010316">
    <property type="entry name" value="AlkA_N"/>
</dbReference>
<dbReference type="SUPFAM" id="SSF48150">
    <property type="entry name" value="DNA-glycosylase"/>
    <property type="match status" value="1"/>
</dbReference>
<dbReference type="Gene3D" id="1.10.10.60">
    <property type="entry name" value="Homeodomain-like"/>
    <property type="match status" value="2"/>
</dbReference>
<dbReference type="InterPro" id="IPR003265">
    <property type="entry name" value="HhH-GPD_domain"/>
</dbReference>
<keyword evidence="7" id="KW-0227">DNA damage</keyword>
<dbReference type="Gene3D" id="1.10.1670.10">
    <property type="entry name" value="Helix-hairpin-Helix base-excision DNA repair enzymes (C-terminal)"/>
    <property type="match status" value="1"/>
</dbReference>
<dbReference type="Pfam" id="PF02805">
    <property type="entry name" value="Ada_Zn_binding"/>
    <property type="match status" value="1"/>
</dbReference>
<keyword evidence="6" id="KW-0479">Metal-binding</keyword>
<dbReference type="InterPro" id="IPR018062">
    <property type="entry name" value="HTH_AraC-typ_CS"/>
</dbReference>
<dbReference type="PROSITE" id="PS00041">
    <property type="entry name" value="HTH_ARAC_FAMILY_1"/>
    <property type="match status" value="1"/>
</dbReference>
<accession>A0A840BH82</accession>
<gene>
    <name evidence="15" type="ORF">GGR36_001321</name>
</gene>
<dbReference type="Proteomes" id="UP000561045">
    <property type="component" value="Unassembled WGS sequence"/>
</dbReference>
<evidence type="ECO:0000313" key="15">
    <source>
        <dbReference type="EMBL" id="MBB4012013.1"/>
    </source>
</evidence>
<dbReference type="EC" id="3.2.2.21" evidence="3"/>
<dbReference type="Pfam" id="PF06029">
    <property type="entry name" value="AlkA_N"/>
    <property type="match status" value="1"/>
</dbReference>
<keyword evidence="15" id="KW-0326">Glycosidase</keyword>
<evidence type="ECO:0000313" key="16">
    <source>
        <dbReference type="Proteomes" id="UP000561045"/>
    </source>
</evidence>
<dbReference type="Gene3D" id="1.10.340.30">
    <property type="entry name" value="Hypothetical protein, domain 2"/>
    <property type="match status" value="1"/>
</dbReference>
<keyword evidence="12" id="KW-0804">Transcription</keyword>
<evidence type="ECO:0000256" key="10">
    <source>
        <dbReference type="ARBA" id="ARBA00023125"/>
    </source>
</evidence>
<dbReference type="InterPro" id="IPR051912">
    <property type="entry name" value="Alkylbase_DNA_Glycosylase/TA"/>
</dbReference>
<dbReference type="PANTHER" id="PTHR43003:SF13">
    <property type="entry name" value="DNA-3-METHYLADENINE GLYCOSYLASE 2"/>
    <property type="match status" value="1"/>
</dbReference>
<dbReference type="Pfam" id="PF00730">
    <property type="entry name" value="HhH-GPD"/>
    <property type="match status" value="1"/>
</dbReference>
<evidence type="ECO:0000256" key="9">
    <source>
        <dbReference type="ARBA" id="ARBA00023015"/>
    </source>
</evidence>
<dbReference type="InterPro" id="IPR011257">
    <property type="entry name" value="DNA_glycosylase"/>
</dbReference>
<dbReference type="Gene3D" id="3.30.310.20">
    <property type="entry name" value="DNA-3-methyladenine glycosylase AlkA, N-terminal domain"/>
    <property type="match status" value="1"/>
</dbReference>
<dbReference type="GO" id="GO:0003700">
    <property type="term" value="F:DNA-binding transcription factor activity"/>
    <property type="evidence" value="ECO:0007669"/>
    <property type="project" value="InterPro"/>
</dbReference>
<dbReference type="PROSITE" id="PS01124">
    <property type="entry name" value="HTH_ARAC_FAMILY_2"/>
    <property type="match status" value="1"/>
</dbReference>
<evidence type="ECO:0000256" key="1">
    <source>
        <dbReference type="ARBA" id="ARBA00000086"/>
    </source>
</evidence>
<dbReference type="InterPro" id="IPR037046">
    <property type="entry name" value="AlkA_N_sf"/>
</dbReference>
<dbReference type="CDD" id="cd00056">
    <property type="entry name" value="ENDO3c"/>
    <property type="match status" value="1"/>
</dbReference>